<accession>A0A9P6NNZ0</accession>
<keyword evidence="2" id="KW-1185">Reference proteome</keyword>
<protein>
    <submittedName>
        <fullName evidence="1">Uncharacterized protein</fullName>
    </submittedName>
</protein>
<dbReference type="AlphaFoldDB" id="A0A9P6NNZ0"/>
<reference evidence="1" key="1">
    <citation type="submission" date="2013-11" db="EMBL/GenBank/DDBJ databases">
        <title>Genome sequence of the fusiform rust pathogen reveals effectors for host alternation and coevolution with pine.</title>
        <authorList>
            <consortium name="DOE Joint Genome Institute"/>
            <person name="Smith K."/>
            <person name="Pendleton A."/>
            <person name="Kubisiak T."/>
            <person name="Anderson C."/>
            <person name="Salamov A."/>
            <person name="Aerts A."/>
            <person name="Riley R."/>
            <person name="Clum A."/>
            <person name="Lindquist E."/>
            <person name="Ence D."/>
            <person name="Campbell M."/>
            <person name="Kronenberg Z."/>
            <person name="Feau N."/>
            <person name="Dhillon B."/>
            <person name="Hamelin R."/>
            <person name="Burleigh J."/>
            <person name="Smith J."/>
            <person name="Yandell M."/>
            <person name="Nelson C."/>
            <person name="Grigoriev I."/>
            <person name="Davis J."/>
        </authorList>
    </citation>
    <scope>NUCLEOTIDE SEQUENCE</scope>
    <source>
        <strain evidence="1">G11</strain>
    </source>
</reference>
<name>A0A9P6NNZ0_9BASI</name>
<dbReference type="Proteomes" id="UP000886653">
    <property type="component" value="Unassembled WGS sequence"/>
</dbReference>
<dbReference type="EMBL" id="MU167253">
    <property type="protein sequence ID" value="KAG0146990.1"/>
    <property type="molecule type" value="Genomic_DNA"/>
</dbReference>
<comment type="caution">
    <text evidence="1">The sequence shown here is derived from an EMBL/GenBank/DDBJ whole genome shotgun (WGS) entry which is preliminary data.</text>
</comment>
<evidence type="ECO:0000313" key="1">
    <source>
        <dbReference type="EMBL" id="KAG0146990.1"/>
    </source>
</evidence>
<organism evidence="1 2">
    <name type="scientific">Cronartium quercuum f. sp. fusiforme G11</name>
    <dbReference type="NCBI Taxonomy" id="708437"/>
    <lineage>
        <taxon>Eukaryota</taxon>
        <taxon>Fungi</taxon>
        <taxon>Dikarya</taxon>
        <taxon>Basidiomycota</taxon>
        <taxon>Pucciniomycotina</taxon>
        <taxon>Pucciniomycetes</taxon>
        <taxon>Pucciniales</taxon>
        <taxon>Coleosporiaceae</taxon>
        <taxon>Cronartium</taxon>
    </lineage>
</organism>
<evidence type="ECO:0000313" key="2">
    <source>
        <dbReference type="Proteomes" id="UP000886653"/>
    </source>
</evidence>
<sequence>MTTIQVSINACFNTLIQSVHGDMCGIQSHRFPQSILSGEKQISRMRLRYTNF</sequence>
<proteinExistence type="predicted"/>
<gene>
    <name evidence="1" type="ORF">CROQUDRAFT_656636</name>
</gene>